<accession>A0A3P5X1S5</accession>
<protein>
    <recommendedName>
        <fullName evidence="1">DUF1659 domain-containing protein</fullName>
    </recommendedName>
</protein>
<dbReference type="InterPro" id="IPR012454">
    <property type="entry name" value="DUF1659"/>
</dbReference>
<reference evidence="2 3" key="1">
    <citation type="submission" date="2018-11" db="EMBL/GenBank/DDBJ databases">
        <authorList>
            <person name="Criscuolo A."/>
        </authorList>
    </citation>
    <scope>NUCLEOTIDE SEQUENCE [LARGE SCALE GENOMIC DNA]</scope>
    <source>
        <strain evidence="2">ATB-66</strain>
    </source>
</reference>
<proteinExistence type="predicted"/>
<name>A0A3P5X1S5_9BACL</name>
<sequence>MAVTIEFLQANGRVYFDGGMTDDGKPVTKSKTYRNVKENVQADNLYKALEQLAQLSDLPFIGAEIVETSNVIN</sequence>
<dbReference type="Pfam" id="PF07872">
    <property type="entry name" value="DUF1659"/>
    <property type="match status" value="1"/>
</dbReference>
<dbReference type="Proteomes" id="UP000270468">
    <property type="component" value="Unassembled WGS sequence"/>
</dbReference>
<evidence type="ECO:0000259" key="1">
    <source>
        <dbReference type="Pfam" id="PF07872"/>
    </source>
</evidence>
<evidence type="ECO:0000313" key="3">
    <source>
        <dbReference type="Proteomes" id="UP000270468"/>
    </source>
</evidence>
<dbReference type="RefSeq" id="WP_160117577.1">
    <property type="nucleotide sequence ID" value="NZ_CBCRXF010000011.1"/>
</dbReference>
<gene>
    <name evidence="2" type="ORF">FILTAD_01200</name>
</gene>
<keyword evidence="3" id="KW-1185">Reference proteome</keyword>
<dbReference type="AlphaFoldDB" id="A0A3P5X1S5"/>
<organism evidence="2 3">
    <name type="scientific">Filibacter tadaridae</name>
    <dbReference type="NCBI Taxonomy" id="2483811"/>
    <lineage>
        <taxon>Bacteria</taxon>
        <taxon>Bacillati</taxon>
        <taxon>Bacillota</taxon>
        <taxon>Bacilli</taxon>
        <taxon>Bacillales</taxon>
        <taxon>Caryophanaceae</taxon>
        <taxon>Filibacter</taxon>
    </lineage>
</organism>
<feature type="domain" description="DUF1659" evidence="1">
    <location>
        <begin position="2"/>
        <end position="73"/>
    </location>
</feature>
<dbReference type="OrthoDB" id="48766at2"/>
<dbReference type="EMBL" id="UXAV01000031">
    <property type="protein sequence ID" value="VDC25171.1"/>
    <property type="molecule type" value="Genomic_DNA"/>
</dbReference>
<evidence type="ECO:0000313" key="2">
    <source>
        <dbReference type="EMBL" id="VDC25171.1"/>
    </source>
</evidence>